<evidence type="ECO:0000256" key="3">
    <source>
        <dbReference type="ARBA" id="ARBA00022525"/>
    </source>
</evidence>
<comment type="caution">
    <text evidence="5">The sequence shown here is derived from an EMBL/GenBank/DDBJ whole genome shotgun (WGS) entry which is preliminary data.</text>
</comment>
<accession>V8PCJ5</accession>
<dbReference type="GO" id="GO:0002437">
    <property type="term" value="P:inflammatory response to antigenic stimulus"/>
    <property type="evidence" value="ECO:0007669"/>
    <property type="project" value="TreeGrafter"/>
</dbReference>
<evidence type="ECO:0000256" key="2">
    <source>
        <dbReference type="ARBA" id="ARBA00010448"/>
    </source>
</evidence>
<organism evidence="5 6">
    <name type="scientific">Ophiophagus hannah</name>
    <name type="common">King cobra</name>
    <name type="synonym">Naja hannah</name>
    <dbReference type="NCBI Taxonomy" id="8665"/>
    <lineage>
        <taxon>Eukaryota</taxon>
        <taxon>Metazoa</taxon>
        <taxon>Chordata</taxon>
        <taxon>Craniata</taxon>
        <taxon>Vertebrata</taxon>
        <taxon>Euteleostomi</taxon>
        <taxon>Lepidosauria</taxon>
        <taxon>Squamata</taxon>
        <taxon>Bifurcata</taxon>
        <taxon>Unidentata</taxon>
        <taxon>Episquamata</taxon>
        <taxon>Toxicofera</taxon>
        <taxon>Serpentes</taxon>
        <taxon>Colubroidea</taxon>
        <taxon>Elapidae</taxon>
        <taxon>Elapinae</taxon>
        <taxon>Ophiophagus</taxon>
    </lineage>
</organism>
<evidence type="ECO:0000256" key="4">
    <source>
        <dbReference type="RuleBase" id="RU003753"/>
    </source>
</evidence>
<comment type="similarity">
    <text evidence="2 4">Belongs to the IL-1 family.</text>
</comment>
<gene>
    <name evidence="5" type="primary">Il1f10</name>
    <name evidence="5" type="ORF">L345_02426</name>
</gene>
<dbReference type="OrthoDB" id="9442925at2759"/>
<dbReference type="GO" id="GO:0071222">
    <property type="term" value="P:cellular response to lipopolysaccharide"/>
    <property type="evidence" value="ECO:0007669"/>
    <property type="project" value="TreeGrafter"/>
</dbReference>
<proteinExistence type="inferred from homology"/>
<dbReference type="PANTHER" id="PTHR10078:SF28">
    <property type="entry name" value="INTERLEUKIN-1 RECEPTOR ANTAGONIST PROTEIN"/>
    <property type="match status" value="1"/>
</dbReference>
<dbReference type="SMART" id="SM00125">
    <property type="entry name" value="IL1"/>
    <property type="match status" value="1"/>
</dbReference>
<dbReference type="Pfam" id="PF00340">
    <property type="entry name" value="IL1"/>
    <property type="match status" value="2"/>
</dbReference>
<protein>
    <recommendedName>
        <fullName evidence="4">Interleukin-1</fullName>
    </recommendedName>
</protein>
<dbReference type="GO" id="GO:0019221">
    <property type="term" value="P:cytokine-mediated signaling pathway"/>
    <property type="evidence" value="ECO:0007669"/>
    <property type="project" value="TreeGrafter"/>
</dbReference>
<dbReference type="EMBL" id="AZIM01000318">
    <property type="protein sequence ID" value="ETE71733.1"/>
    <property type="molecule type" value="Genomic_DNA"/>
</dbReference>
<sequence length="253" mass="28635">MAVVPNDNLDFRNRPIFMGLTGKTKALSCLKSITGEPQLVILEKNIMDFYRDTKEFKNFSFYVVTRGNKSNCWFESAAFPGWFLSTSIHPNMPVGLCKQGAYYPDLKMSCLKPSKPPHVLEPLRLREPRLFRIWDISQKFLFIVNSMLIANPLDFNSPDPRQQPIFMGLTDGSHTLSCTSSSEGQPQLHLVMDGSSETCSFESAQFPGWFISTSSEPNKPINLGQKGGTEITLFYFETSERKEKGELVITRVI</sequence>
<dbReference type="PROSITE" id="PS00253">
    <property type="entry name" value="INTERLEUKIN_1"/>
    <property type="match status" value="2"/>
</dbReference>
<evidence type="ECO:0000256" key="1">
    <source>
        <dbReference type="ARBA" id="ARBA00004613"/>
    </source>
</evidence>
<dbReference type="InterPro" id="IPR008996">
    <property type="entry name" value="IL1/FGF"/>
</dbReference>
<dbReference type="GO" id="GO:0010628">
    <property type="term" value="P:positive regulation of gene expression"/>
    <property type="evidence" value="ECO:0007669"/>
    <property type="project" value="TreeGrafter"/>
</dbReference>
<dbReference type="InterPro" id="IPR000975">
    <property type="entry name" value="IL-1_fam"/>
</dbReference>
<keyword evidence="3 4" id="KW-0964">Secreted</keyword>
<dbReference type="PRINTS" id="PR00264">
    <property type="entry name" value="INTERLEUKIN1"/>
</dbReference>
<feature type="non-terminal residue" evidence="5">
    <location>
        <position position="253"/>
    </location>
</feature>
<evidence type="ECO:0000313" key="6">
    <source>
        <dbReference type="Proteomes" id="UP000018936"/>
    </source>
</evidence>
<dbReference type="Proteomes" id="UP000018936">
    <property type="component" value="Unassembled WGS sequence"/>
</dbReference>
<dbReference type="AlphaFoldDB" id="V8PCJ5"/>
<name>V8PCJ5_OPHHA</name>
<keyword evidence="6" id="KW-1185">Reference proteome</keyword>
<reference evidence="5 6" key="1">
    <citation type="journal article" date="2013" name="Proc. Natl. Acad. Sci. U.S.A.">
        <title>The king cobra genome reveals dynamic gene evolution and adaptation in the snake venom system.</title>
        <authorList>
            <person name="Vonk F.J."/>
            <person name="Casewell N.R."/>
            <person name="Henkel C.V."/>
            <person name="Heimberg A.M."/>
            <person name="Jansen H.J."/>
            <person name="McCleary R.J."/>
            <person name="Kerkkamp H.M."/>
            <person name="Vos R.A."/>
            <person name="Guerreiro I."/>
            <person name="Calvete J.J."/>
            <person name="Wuster W."/>
            <person name="Woods A.E."/>
            <person name="Logan J.M."/>
            <person name="Harrison R.A."/>
            <person name="Castoe T.A."/>
            <person name="de Koning A.P."/>
            <person name="Pollock D.D."/>
            <person name="Yandell M."/>
            <person name="Calderon D."/>
            <person name="Renjifo C."/>
            <person name="Currier R.B."/>
            <person name="Salgado D."/>
            <person name="Pla D."/>
            <person name="Sanz L."/>
            <person name="Hyder A.S."/>
            <person name="Ribeiro J.M."/>
            <person name="Arntzen J.W."/>
            <person name="van den Thillart G.E."/>
            <person name="Boetzer M."/>
            <person name="Pirovano W."/>
            <person name="Dirks R.P."/>
            <person name="Spaink H.P."/>
            <person name="Duboule D."/>
            <person name="McGlinn E."/>
            <person name="Kini R.M."/>
            <person name="Richardson M.K."/>
        </authorList>
    </citation>
    <scope>NUCLEOTIDE SEQUENCE</scope>
    <source>
        <tissue evidence="5">Blood</tissue>
    </source>
</reference>
<dbReference type="Gene3D" id="2.80.10.50">
    <property type="match status" value="3"/>
</dbReference>
<dbReference type="SUPFAM" id="SSF50353">
    <property type="entry name" value="Cytokine"/>
    <property type="match status" value="2"/>
</dbReference>
<dbReference type="PANTHER" id="PTHR10078">
    <property type="entry name" value="INTERLEUKIN-1 FAMILY MEMBER"/>
    <property type="match status" value="1"/>
</dbReference>
<comment type="subcellular location">
    <subcellularLocation>
        <location evidence="1 4">Secreted</location>
    </subcellularLocation>
</comment>
<dbReference type="InterPro" id="IPR020877">
    <property type="entry name" value="IL-1_CS"/>
</dbReference>
<dbReference type="GO" id="GO:0005149">
    <property type="term" value="F:interleukin-1 receptor binding"/>
    <property type="evidence" value="ECO:0007669"/>
    <property type="project" value="UniProtKB-UniRule"/>
</dbReference>
<dbReference type="GO" id="GO:0005125">
    <property type="term" value="F:cytokine activity"/>
    <property type="evidence" value="ECO:0007669"/>
    <property type="project" value="UniProtKB-UniRule"/>
</dbReference>
<dbReference type="GO" id="GO:0005615">
    <property type="term" value="C:extracellular space"/>
    <property type="evidence" value="ECO:0007669"/>
    <property type="project" value="InterPro"/>
</dbReference>
<evidence type="ECO:0000313" key="5">
    <source>
        <dbReference type="EMBL" id="ETE71733.1"/>
    </source>
</evidence>